<dbReference type="PANTHER" id="PTHR37844:SF1">
    <property type="entry name" value="CALCINEURIN-LIKE PHOSPHOESTERASE DOMAIN-CONTAINING PROTEIN"/>
    <property type="match status" value="1"/>
</dbReference>
<evidence type="ECO:0000313" key="2">
    <source>
        <dbReference type="EMBL" id="GHB33852.1"/>
    </source>
</evidence>
<dbReference type="SUPFAM" id="SSF56300">
    <property type="entry name" value="Metallo-dependent phosphatases"/>
    <property type="match status" value="1"/>
</dbReference>
<sequence length="225" mass="26364">MADVLVLSGDIVPFVLMVKHQEFFSFLSDHFKATYWLPGNHEYYHFDIAQKSGVLHETIRSNVSLVNNTSVVHDHVQLIFSTLWSHISPEYQWQIERSLSDFHVIKNKGYRLSAEKYNQLHLESLEFLTDELNDRKVDQVAVFTHHCPTFLNYPQQYKDSILNEAFAVELYDLIDTSRIDTWVYGHHHSNTAAFQIGDTRLLTNQLGYVQRNEHLLFEPNKVIEI</sequence>
<proteinExistence type="predicted"/>
<dbReference type="InterPro" id="IPR004843">
    <property type="entry name" value="Calcineurin-like_PHP"/>
</dbReference>
<reference evidence="2" key="2">
    <citation type="submission" date="2020-09" db="EMBL/GenBank/DDBJ databases">
        <authorList>
            <person name="Sun Q."/>
            <person name="Kim S."/>
        </authorList>
    </citation>
    <scope>NUCLEOTIDE SEQUENCE</scope>
    <source>
        <strain evidence="2">KCTC 23224</strain>
    </source>
</reference>
<name>A0A8J3CY77_9BACT</name>
<dbReference type="GO" id="GO:0016787">
    <property type="term" value="F:hydrolase activity"/>
    <property type="evidence" value="ECO:0007669"/>
    <property type="project" value="InterPro"/>
</dbReference>
<gene>
    <name evidence="2" type="ORF">GCM10008106_13630</name>
</gene>
<reference evidence="2" key="1">
    <citation type="journal article" date="2014" name="Int. J. Syst. Evol. Microbiol.">
        <title>Complete genome sequence of Corynebacterium casei LMG S-19264T (=DSM 44701T), isolated from a smear-ripened cheese.</title>
        <authorList>
            <consortium name="US DOE Joint Genome Institute (JGI-PGF)"/>
            <person name="Walter F."/>
            <person name="Albersmeier A."/>
            <person name="Kalinowski J."/>
            <person name="Ruckert C."/>
        </authorList>
    </citation>
    <scope>NUCLEOTIDE SEQUENCE</scope>
    <source>
        <strain evidence="2">KCTC 23224</strain>
    </source>
</reference>
<evidence type="ECO:0000259" key="1">
    <source>
        <dbReference type="Pfam" id="PF00149"/>
    </source>
</evidence>
<organism evidence="2 3">
    <name type="scientific">Mongoliitalea lutea</name>
    <dbReference type="NCBI Taxonomy" id="849756"/>
    <lineage>
        <taxon>Bacteria</taxon>
        <taxon>Pseudomonadati</taxon>
        <taxon>Bacteroidota</taxon>
        <taxon>Cytophagia</taxon>
        <taxon>Cytophagales</taxon>
        <taxon>Cyclobacteriaceae</taxon>
        <taxon>Mongoliitalea</taxon>
    </lineage>
</organism>
<dbReference type="AlphaFoldDB" id="A0A8J3CY77"/>
<keyword evidence="3" id="KW-1185">Reference proteome</keyword>
<protein>
    <submittedName>
        <fullName evidence="2">Metallophosphatase</fullName>
    </submittedName>
</protein>
<dbReference type="Pfam" id="PF00149">
    <property type="entry name" value="Metallophos"/>
    <property type="match status" value="1"/>
</dbReference>
<dbReference type="PANTHER" id="PTHR37844">
    <property type="entry name" value="SER/THR PROTEIN PHOSPHATASE SUPERFAMILY (AFU_ORTHOLOGUE AFUA_1G14840)"/>
    <property type="match status" value="1"/>
</dbReference>
<accession>A0A8J3CY77</accession>
<dbReference type="Proteomes" id="UP000642809">
    <property type="component" value="Unassembled WGS sequence"/>
</dbReference>
<dbReference type="EMBL" id="BMYF01000007">
    <property type="protein sequence ID" value="GHB33852.1"/>
    <property type="molecule type" value="Genomic_DNA"/>
</dbReference>
<dbReference type="InterPro" id="IPR029052">
    <property type="entry name" value="Metallo-depent_PP-like"/>
</dbReference>
<comment type="caution">
    <text evidence="2">The sequence shown here is derived from an EMBL/GenBank/DDBJ whole genome shotgun (WGS) entry which is preliminary data.</text>
</comment>
<evidence type="ECO:0000313" key="3">
    <source>
        <dbReference type="Proteomes" id="UP000642809"/>
    </source>
</evidence>
<dbReference type="Gene3D" id="3.60.21.10">
    <property type="match status" value="1"/>
</dbReference>
<feature type="domain" description="Calcineurin-like phosphoesterase" evidence="1">
    <location>
        <begin position="3"/>
        <end position="189"/>
    </location>
</feature>